<protein>
    <submittedName>
        <fullName evidence="3">Uncharacterized protein</fullName>
    </submittedName>
</protein>
<evidence type="ECO:0000313" key="4">
    <source>
        <dbReference type="Proteomes" id="UP000053257"/>
    </source>
</evidence>
<dbReference type="PANTHER" id="PTHR37544:SF3">
    <property type="entry name" value="SPRAY"/>
    <property type="match status" value="1"/>
</dbReference>
<dbReference type="Proteomes" id="UP000053257">
    <property type="component" value="Unassembled WGS sequence"/>
</dbReference>
<feature type="transmembrane region" description="Helical" evidence="2">
    <location>
        <begin position="49"/>
        <end position="72"/>
    </location>
</feature>
<dbReference type="EMBL" id="KN840549">
    <property type="protein sequence ID" value="KIP05249.1"/>
    <property type="molecule type" value="Genomic_DNA"/>
</dbReference>
<feature type="compositionally biased region" description="Basic and acidic residues" evidence="1">
    <location>
        <begin position="627"/>
        <end position="641"/>
    </location>
</feature>
<dbReference type="InterPro" id="IPR021840">
    <property type="entry name" value="DUF3433"/>
</dbReference>
<feature type="transmembrane region" description="Helical" evidence="2">
    <location>
        <begin position="159"/>
        <end position="177"/>
    </location>
</feature>
<proteinExistence type="predicted"/>
<keyword evidence="2" id="KW-0812">Transmembrane</keyword>
<organism evidence="3 4">
    <name type="scientific">Phlebiopsis gigantea (strain 11061_1 CR5-6)</name>
    <name type="common">White-rot fungus</name>
    <name type="synonym">Peniophora gigantea</name>
    <dbReference type="NCBI Taxonomy" id="745531"/>
    <lineage>
        <taxon>Eukaryota</taxon>
        <taxon>Fungi</taxon>
        <taxon>Dikarya</taxon>
        <taxon>Basidiomycota</taxon>
        <taxon>Agaricomycotina</taxon>
        <taxon>Agaricomycetes</taxon>
        <taxon>Polyporales</taxon>
        <taxon>Phanerochaetaceae</taxon>
        <taxon>Phlebiopsis</taxon>
    </lineage>
</organism>
<sequence>MFRSGSLQSTKSSTSNVSRRYRESTHLIPTPGVDQPRPQRHAAWPLSTWKVLTVAVFMVLLGVGIEIALAFSQRNDGFPVPQNNALSFVQPSFLTAFFPTLLVFPLSYLWGVADRVLRWYQPYVVLSRGGVRAEDSLMIDYVMSNIIVSLWRTLRRREWIIHISMVSALVATLYQPLAGALLSIRQVYMPHDTYVTSTTTLDLASDVATLNSFLTAAGFVEAAAFLKLPDPPFIRGGWAVSQLTASSDEGLNASITALGTGVSLDSGCSVPSSIVLNTDNSNSYSINATDSDGCSSVASFNPVNSDQQYGTTATSPGTCGLDASTPVDFVPVMFWFFHSANNGTGQARAIICRPTLELANVKAEVYLVNNSLLDVQSNGHFTKPNNITGSPLNGRPYNGVIFTQTNMNEFVKARAVAIQSQIPGAIFRYASQNSTLLQQFFDSSVEFLPLTKRIYTQHLAVSALSVYFVSQEEREGAVATSLVERLVMDTLAAHALAALMIVIGLTGVALHLCHRHVRRRLYLTAAPGTIASAVALTSHSGFGELLYPYDDEQAIRAKLASMRFSLDRRTGAIVADEYVYDEEPVHRQREGAADKLELQSVLSRTPLVREGAQGGSSPDLRNVQELPYEREREPLVSRFEE</sequence>
<dbReference type="STRING" id="745531.A0A0C3NJX5"/>
<evidence type="ECO:0000256" key="2">
    <source>
        <dbReference type="SAM" id="Phobius"/>
    </source>
</evidence>
<feature type="compositionally biased region" description="Low complexity" evidence="1">
    <location>
        <begin position="1"/>
        <end position="18"/>
    </location>
</feature>
<feature type="region of interest" description="Disordered" evidence="1">
    <location>
        <begin position="608"/>
        <end position="641"/>
    </location>
</feature>
<dbReference type="HOGENOM" id="CLU_021534_1_0_1"/>
<dbReference type="OrthoDB" id="3248909at2759"/>
<reference evidence="3 4" key="1">
    <citation type="journal article" date="2014" name="PLoS Genet.">
        <title>Analysis of the Phlebiopsis gigantea genome, transcriptome and secretome provides insight into its pioneer colonization strategies of wood.</title>
        <authorList>
            <person name="Hori C."/>
            <person name="Ishida T."/>
            <person name="Igarashi K."/>
            <person name="Samejima M."/>
            <person name="Suzuki H."/>
            <person name="Master E."/>
            <person name="Ferreira P."/>
            <person name="Ruiz-Duenas F.J."/>
            <person name="Held B."/>
            <person name="Canessa P."/>
            <person name="Larrondo L.F."/>
            <person name="Schmoll M."/>
            <person name="Druzhinina I.S."/>
            <person name="Kubicek C.P."/>
            <person name="Gaskell J.A."/>
            <person name="Kersten P."/>
            <person name="St John F."/>
            <person name="Glasner J."/>
            <person name="Sabat G."/>
            <person name="Splinter BonDurant S."/>
            <person name="Syed K."/>
            <person name="Yadav J."/>
            <person name="Mgbeahuruike A.C."/>
            <person name="Kovalchuk A."/>
            <person name="Asiegbu F.O."/>
            <person name="Lackner G."/>
            <person name="Hoffmeister D."/>
            <person name="Rencoret J."/>
            <person name="Gutierrez A."/>
            <person name="Sun H."/>
            <person name="Lindquist E."/>
            <person name="Barry K."/>
            <person name="Riley R."/>
            <person name="Grigoriev I.V."/>
            <person name="Henrissat B."/>
            <person name="Kues U."/>
            <person name="Berka R.M."/>
            <person name="Martinez A.T."/>
            <person name="Covert S.F."/>
            <person name="Blanchette R.A."/>
            <person name="Cullen D."/>
        </authorList>
    </citation>
    <scope>NUCLEOTIDE SEQUENCE [LARGE SCALE GENOMIC DNA]</scope>
    <source>
        <strain evidence="3 4">11061_1 CR5-6</strain>
    </source>
</reference>
<gene>
    <name evidence="3" type="ORF">PHLGIDRAFT_36550</name>
</gene>
<dbReference type="Pfam" id="PF11915">
    <property type="entry name" value="DUF3433"/>
    <property type="match status" value="1"/>
</dbReference>
<feature type="region of interest" description="Disordered" evidence="1">
    <location>
        <begin position="1"/>
        <end position="21"/>
    </location>
</feature>
<name>A0A0C3NJX5_PHLG1</name>
<dbReference type="PANTHER" id="PTHR37544">
    <property type="entry name" value="SPRAY-RELATED"/>
    <property type="match status" value="1"/>
</dbReference>
<dbReference type="AlphaFoldDB" id="A0A0C3NJX5"/>
<feature type="transmembrane region" description="Helical" evidence="2">
    <location>
        <begin position="92"/>
        <end position="113"/>
    </location>
</feature>
<evidence type="ECO:0000256" key="1">
    <source>
        <dbReference type="SAM" id="MobiDB-lite"/>
    </source>
</evidence>
<accession>A0A0C3NJX5</accession>
<keyword evidence="4" id="KW-1185">Reference proteome</keyword>
<evidence type="ECO:0000313" key="3">
    <source>
        <dbReference type="EMBL" id="KIP05249.1"/>
    </source>
</evidence>
<feature type="transmembrane region" description="Helical" evidence="2">
    <location>
        <begin position="491"/>
        <end position="513"/>
    </location>
</feature>
<keyword evidence="2" id="KW-0472">Membrane</keyword>
<keyword evidence="2" id="KW-1133">Transmembrane helix</keyword>